<organism evidence="1 2">
    <name type="scientific">Dickeya dadantii (strain 3937)</name>
    <name type="common">Erwinia chrysanthemi (strain 3937)</name>
    <dbReference type="NCBI Taxonomy" id="198628"/>
    <lineage>
        <taxon>Bacteria</taxon>
        <taxon>Pseudomonadati</taxon>
        <taxon>Pseudomonadota</taxon>
        <taxon>Gammaproteobacteria</taxon>
        <taxon>Enterobacterales</taxon>
        <taxon>Pectobacteriaceae</taxon>
        <taxon>Dickeya</taxon>
    </lineage>
</organism>
<gene>
    <name evidence="1" type="ordered locus">Dda3937_03756</name>
</gene>
<reference evidence="1 2" key="1">
    <citation type="journal article" date="2011" name="J. Bacteriol.">
        <title>Genome sequence of the plant-pathogenic bacterium Dickeya dadantii 3937.</title>
        <authorList>
            <person name="Glasner J.D."/>
            <person name="Yang C.H."/>
            <person name="Reverchon S."/>
            <person name="Hugouvieux-Cotte-Pattat N."/>
            <person name="Condemine G."/>
            <person name="Bohin J.P."/>
            <person name="Van Gijsegem F."/>
            <person name="Yang S."/>
            <person name="Franza T."/>
            <person name="Expert D."/>
            <person name="Plunkett G. III"/>
            <person name="San Francisco M.J."/>
            <person name="Charkowski A.O."/>
            <person name="Py B."/>
            <person name="Bell K."/>
            <person name="Rauscher L."/>
            <person name="Rodriguez-Palenzuela P."/>
            <person name="Toussaint A."/>
            <person name="Holeva M.C."/>
            <person name="He S.Y."/>
            <person name="Douet V."/>
            <person name="Boccara M."/>
            <person name="Blanco C."/>
            <person name="Toth I."/>
            <person name="Anderson B.D."/>
            <person name="Biehl B.S."/>
            <person name="Mau B."/>
            <person name="Flynn S.M."/>
            <person name="Barras F."/>
            <person name="Lindeberg M."/>
            <person name="Birch P.R."/>
            <person name="Tsuyumu S."/>
            <person name="Shi X."/>
            <person name="Hibbing M."/>
            <person name="Yap M.N."/>
            <person name="Carpentier M."/>
            <person name="Dassa E."/>
            <person name="Umehara M."/>
            <person name="Kim J.F."/>
            <person name="Rusch M."/>
            <person name="Soni P."/>
            <person name="Mayhew G.F."/>
            <person name="Fouts D.E."/>
            <person name="Gill S.R."/>
            <person name="Blattner F.R."/>
            <person name="Keen N.T."/>
            <person name="Perna N.T."/>
        </authorList>
    </citation>
    <scope>NUCLEOTIDE SEQUENCE [LARGE SCALE GENOMIC DNA]</scope>
    <source>
        <strain evidence="1 2">3937</strain>
    </source>
</reference>
<sequence length="79" mass="9067">MRFPINTLIFRLSAVKSSGYIAHLSLKQHQRRQKFSAHHRWMVTGHTPCREKATFDGAENACRLTRKRVAAEALFSGNQ</sequence>
<dbReference type="AlphaFoldDB" id="E0SK99"/>
<protein>
    <submittedName>
        <fullName evidence="1">Uncharacterized protein</fullName>
    </submittedName>
</protein>
<accession>E0SK99</accession>
<proteinExistence type="predicted"/>
<evidence type="ECO:0000313" key="2">
    <source>
        <dbReference type="Proteomes" id="UP000006859"/>
    </source>
</evidence>
<dbReference type="Proteomes" id="UP000006859">
    <property type="component" value="Chromosome"/>
</dbReference>
<name>E0SK99_DICD3</name>
<evidence type="ECO:0000313" key="1">
    <source>
        <dbReference type="EMBL" id="ADM98013.1"/>
    </source>
</evidence>
<keyword evidence="2" id="KW-1185">Reference proteome</keyword>
<dbReference type="EMBL" id="CP002038">
    <property type="protein sequence ID" value="ADM98013.1"/>
    <property type="molecule type" value="Genomic_DNA"/>
</dbReference>
<dbReference type="KEGG" id="ddd:Dda3937_03756"/>
<dbReference type="HOGENOM" id="CLU_2600429_0_0_6"/>